<name>L8EAE3_HUMAN</name>
<evidence type="ECO:0000313" key="1">
    <source>
        <dbReference type="EMBL" id="CCQ43308.1"/>
    </source>
</evidence>
<sequence length="48" mass="5238">MSMALNLMPTTPLMWKPKMECQGWAALAMPAPQSASAWGMQSHCQACL</sequence>
<reference evidence="1" key="1">
    <citation type="journal article" date="2013" name="PLoS ONE">
        <title>Direct detection of alternative open reading frames translation products in human significantly expands the proteome.</title>
        <authorList>
            <person name="Vanderperre B."/>
            <person name="Lucier J.-F."/>
            <person name="Motard J."/>
            <person name="Tremblay G."/>
            <person name="Vanderperre S."/>
            <person name="Wisztorski M."/>
            <person name="Salzet M."/>
            <person name="Boisvert F.-M."/>
            <person name="Roucou X."/>
        </authorList>
    </citation>
    <scope>NUCLEOTIDE SEQUENCE</scope>
</reference>
<dbReference type="OrthoDB" id="4062651at2759"/>
<dbReference type="ChiTaRS" id="EPHA1">
    <property type="organism name" value="human"/>
</dbReference>
<gene>
    <name evidence="1" type="primary">EPHA1</name>
</gene>
<protein>
    <submittedName>
        <fullName evidence="1">Alternative protein EPHA1</fullName>
    </submittedName>
</protein>
<dbReference type="AlphaFoldDB" id="L8EAE3"/>
<dbReference type="EMBL" id="HF583811">
    <property type="protein sequence ID" value="CCQ43308.1"/>
    <property type="molecule type" value="Genomic_DNA"/>
</dbReference>
<proteinExistence type="predicted"/>
<accession>L8EAE3</accession>
<organism evidence="1">
    <name type="scientific">Homo sapiens</name>
    <name type="common">Human</name>
    <dbReference type="NCBI Taxonomy" id="9606"/>
    <lineage>
        <taxon>Eukaryota</taxon>
        <taxon>Metazoa</taxon>
        <taxon>Chordata</taxon>
        <taxon>Craniata</taxon>
        <taxon>Vertebrata</taxon>
        <taxon>Euteleostomi</taxon>
        <taxon>Mammalia</taxon>
        <taxon>Eutheria</taxon>
        <taxon>Euarchontoglires</taxon>
        <taxon>Primates</taxon>
        <taxon>Haplorrhini</taxon>
        <taxon>Catarrhini</taxon>
        <taxon>Hominidae</taxon>
        <taxon>Homo</taxon>
    </lineage>
</organism>